<dbReference type="GO" id="GO:0046872">
    <property type="term" value="F:metal ion binding"/>
    <property type="evidence" value="ECO:0007669"/>
    <property type="project" value="UniProtKB-KW"/>
</dbReference>
<evidence type="ECO:0000256" key="1">
    <source>
        <dbReference type="ARBA" id="ARBA00006847"/>
    </source>
</evidence>
<keyword evidence="11" id="KW-0255">Endonuclease</keyword>
<keyword evidence="4" id="KW-0479">Metal-binding</keyword>
<comment type="similarity">
    <text evidence="1">In the N-terminal section; belongs to the CRISPR-associated nuclease Cas3-HD family.</text>
</comment>
<dbReference type="AlphaFoldDB" id="A0AAE3ZEA1"/>
<name>A0AAE3ZEA1_9ACTN</name>
<dbReference type="SUPFAM" id="SSF52540">
    <property type="entry name" value="P-loop containing nucleoside triphosphate hydrolases"/>
    <property type="match status" value="1"/>
</dbReference>
<evidence type="ECO:0000256" key="2">
    <source>
        <dbReference type="ARBA" id="ARBA00009046"/>
    </source>
</evidence>
<dbReference type="NCBIfam" id="TIGR01587">
    <property type="entry name" value="cas3_core"/>
    <property type="match status" value="1"/>
</dbReference>
<dbReference type="InterPro" id="IPR050547">
    <property type="entry name" value="DEAD_box_RNA_helicases"/>
</dbReference>
<dbReference type="InterPro" id="IPR006483">
    <property type="entry name" value="CRISPR-assoc_Cas3_HD"/>
</dbReference>
<sequence>MVLSEAARSVWAKSFNEAGDWLPLWQHMDDSADIAGWLFDHWLAPGVVRLLAEEFAGDVTAARAAVTFLAGVHDLGKATPAFAVQNTVLAQRMRDQGLYMPPTKAELPERHLAHHTVAGHHLLIEWLLGKGWQKRSARAWGVVLGGHHGVPPDSAAENASRNHPELYGTGAWRTVQQELAERAAVRSGTSERLAEWENLKLSAGFQVLVTGLVIVSDWIASNEDLLPFSTGELPEVSENVERTSRALGELRLPAPWRPNGVPNDVAELFRARFRLPADAAPRPVQHAACEVAGTASEPGLVIIEAPMGEGKTEAALAASETMAARWGTGGVLVALPTQATSDAMFHRVVDWLDAMGAEDQQVGGAITLSHGKARFNRLFQGLVRAGRSIEVGCDEKQDRTPHAVVAHSWLSGRKKSQLANFTIGTIDQLLFAGLKSRHLMLRHLGLAGKVVILDEVHAYDAHMNSYLIKVLTWLGAYRVPVLALSATLPADRRRALLEAYRQGRKYGPGDGAGQDLAAIPADVDGNPGYPLLTWSEGPQVRTKVVEPSGRRTEVSIDVLGGSVEDDLDALTCLLRDALSEGGCAAVVRNTVRRVLDTASRLEQEFPGEVTVAHSRFMAADRMRKDSELLDRFGSPDRAVRRPERHIVVASQVIEQSLDVDFDLLVTDLAPADLVLQRMGRLHRHQRGTGQGDRPSTLRSARAYLTGVDCTQNPPELEPASARHIYGAYWLLRSAAVLQPYFGSSITLPDDIAALVQRAYGPEQVEPEDWRGAVSEAWQQWRERTESRESKARDFQIAAPTRPGKAIIGWVSANVGEADDDAQGQGQVRDGAPTLEVILVQHDESGHWFTPNWLPQGSGKLAIPREETPPDGLAQVMASCSLRLPLTFSNADAEEELWAATPPAWEQSALIYRMPVLPVDADGWGRIGDRQIRYTPEMGLEVVDSAD</sequence>
<keyword evidence="8" id="KW-0067">ATP-binding</keyword>
<dbReference type="RefSeq" id="WP_310271841.1">
    <property type="nucleotide sequence ID" value="NZ_JAVDXW010000001.1"/>
</dbReference>
<reference evidence="11" key="1">
    <citation type="submission" date="2023-07" db="EMBL/GenBank/DDBJ databases">
        <title>Sequencing the genomes of 1000 actinobacteria strains.</title>
        <authorList>
            <person name="Klenk H.-P."/>
        </authorList>
    </citation>
    <scope>NUCLEOTIDE SEQUENCE</scope>
    <source>
        <strain evidence="11">DSM 45977</strain>
    </source>
</reference>
<dbReference type="InterPro" id="IPR014001">
    <property type="entry name" value="Helicase_ATP-bd"/>
</dbReference>
<evidence type="ECO:0000256" key="8">
    <source>
        <dbReference type="ARBA" id="ARBA00022840"/>
    </source>
</evidence>
<keyword evidence="12" id="KW-1185">Reference proteome</keyword>
<evidence type="ECO:0000313" key="12">
    <source>
        <dbReference type="Proteomes" id="UP001180845"/>
    </source>
</evidence>
<dbReference type="PANTHER" id="PTHR47963">
    <property type="entry name" value="DEAD-BOX ATP-DEPENDENT RNA HELICASE 47, MITOCHONDRIAL"/>
    <property type="match status" value="1"/>
</dbReference>
<dbReference type="GO" id="GO:0005524">
    <property type="term" value="F:ATP binding"/>
    <property type="evidence" value="ECO:0007669"/>
    <property type="project" value="UniProtKB-KW"/>
</dbReference>
<dbReference type="Proteomes" id="UP001180845">
    <property type="component" value="Unassembled WGS sequence"/>
</dbReference>
<accession>A0AAE3ZEA1</accession>
<evidence type="ECO:0000256" key="6">
    <source>
        <dbReference type="ARBA" id="ARBA00022801"/>
    </source>
</evidence>
<dbReference type="EMBL" id="JAVDXW010000001">
    <property type="protein sequence ID" value="MDR7301409.1"/>
    <property type="molecule type" value="Genomic_DNA"/>
</dbReference>
<dbReference type="GO" id="GO:0003724">
    <property type="term" value="F:RNA helicase activity"/>
    <property type="evidence" value="ECO:0007669"/>
    <property type="project" value="TreeGrafter"/>
</dbReference>
<dbReference type="PROSITE" id="PS51643">
    <property type="entry name" value="HD_CAS3"/>
    <property type="match status" value="1"/>
</dbReference>
<keyword evidence="7" id="KW-0347">Helicase</keyword>
<dbReference type="Pfam" id="PF18019">
    <property type="entry name" value="Cas3_HD"/>
    <property type="match status" value="1"/>
</dbReference>
<keyword evidence="6" id="KW-0378">Hydrolase</keyword>
<comment type="caution">
    <text evidence="11">The sequence shown here is derived from an EMBL/GenBank/DDBJ whole genome shotgun (WGS) entry which is preliminary data.</text>
</comment>
<proteinExistence type="inferred from homology"/>
<evidence type="ECO:0000256" key="9">
    <source>
        <dbReference type="ARBA" id="ARBA00023118"/>
    </source>
</evidence>
<dbReference type="SMART" id="SM00487">
    <property type="entry name" value="DEXDc"/>
    <property type="match status" value="1"/>
</dbReference>
<comment type="similarity">
    <text evidence="2">In the central section; belongs to the CRISPR-associated helicase Cas3 family.</text>
</comment>
<dbReference type="GO" id="GO:0004519">
    <property type="term" value="F:endonuclease activity"/>
    <property type="evidence" value="ECO:0007669"/>
    <property type="project" value="UniProtKB-KW"/>
</dbReference>
<dbReference type="InterPro" id="IPR041372">
    <property type="entry name" value="Cas3_C"/>
</dbReference>
<evidence type="ECO:0000313" key="11">
    <source>
        <dbReference type="EMBL" id="MDR7301409.1"/>
    </source>
</evidence>
<evidence type="ECO:0000256" key="4">
    <source>
        <dbReference type="ARBA" id="ARBA00022723"/>
    </source>
</evidence>
<dbReference type="InterPro" id="IPR054712">
    <property type="entry name" value="Cas3-like_dom"/>
</dbReference>
<dbReference type="Pfam" id="PF18395">
    <property type="entry name" value="Cas3_C"/>
    <property type="match status" value="1"/>
</dbReference>
<evidence type="ECO:0000256" key="5">
    <source>
        <dbReference type="ARBA" id="ARBA00022741"/>
    </source>
</evidence>
<keyword evidence="5" id="KW-0547">Nucleotide-binding</keyword>
<dbReference type="GO" id="GO:0051607">
    <property type="term" value="P:defense response to virus"/>
    <property type="evidence" value="ECO:0007669"/>
    <property type="project" value="UniProtKB-KW"/>
</dbReference>
<evidence type="ECO:0000256" key="3">
    <source>
        <dbReference type="ARBA" id="ARBA00022722"/>
    </source>
</evidence>
<dbReference type="NCBIfam" id="TIGR01596">
    <property type="entry name" value="cas3_HD"/>
    <property type="match status" value="1"/>
</dbReference>
<keyword evidence="3" id="KW-0540">Nuclease</keyword>
<evidence type="ECO:0000256" key="7">
    <source>
        <dbReference type="ARBA" id="ARBA00022806"/>
    </source>
</evidence>
<dbReference type="GO" id="GO:0003723">
    <property type="term" value="F:RNA binding"/>
    <property type="evidence" value="ECO:0007669"/>
    <property type="project" value="TreeGrafter"/>
</dbReference>
<dbReference type="PANTHER" id="PTHR47963:SF9">
    <property type="entry name" value="CRISPR-ASSOCIATED ENDONUCLEASE_HELICASE CAS3"/>
    <property type="match status" value="1"/>
</dbReference>
<dbReference type="Pfam" id="PF00270">
    <property type="entry name" value="DEAD"/>
    <property type="match status" value="1"/>
</dbReference>
<dbReference type="InterPro" id="IPR006474">
    <property type="entry name" value="Helicase_Cas3_CRISPR-ass_core"/>
</dbReference>
<dbReference type="Pfam" id="PF22590">
    <property type="entry name" value="Cas3-like_C_2"/>
    <property type="match status" value="1"/>
</dbReference>
<dbReference type="InterPro" id="IPR027417">
    <property type="entry name" value="P-loop_NTPase"/>
</dbReference>
<organism evidence="11 12">
    <name type="scientific">Haloactinomyces albus</name>
    <dbReference type="NCBI Taxonomy" id="1352928"/>
    <lineage>
        <taxon>Bacteria</taxon>
        <taxon>Bacillati</taxon>
        <taxon>Actinomycetota</taxon>
        <taxon>Actinomycetes</taxon>
        <taxon>Actinopolysporales</taxon>
        <taxon>Actinopolysporaceae</taxon>
        <taxon>Haloactinomyces</taxon>
    </lineage>
</organism>
<feature type="domain" description="HD Cas3-type" evidence="10">
    <location>
        <begin position="17"/>
        <end position="219"/>
    </location>
</feature>
<dbReference type="Gene3D" id="3.40.50.300">
    <property type="entry name" value="P-loop containing nucleotide triphosphate hydrolases"/>
    <property type="match status" value="2"/>
</dbReference>
<dbReference type="CDD" id="cd17930">
    <property type="entry name" value="DEXHc_cas3"/>
    <property type="match status" value="1"/>
</dbReference>
<gene>
    <name evidence="11" type="ORF">JOF55_001590</name>
</gene>
<evidence type="ECO:0000259" key="10">
    <source>
        <dbReference type="PROSITE" id="PS51643"/>
    </source>
</evidence>
<dbReference type="GO" id="GO:0016787">
    <property type="term" value="F:hydrolase activity"/>
    <property type="evidence" value="ECO:0007669"/>
    <property type="project" value="UniProtKB-KW"/>
</dbReference>
<dbReference type="InterPro" id="IPR011545">
    <property type="entry name" value="DEAD/DEAH_box_helicase_dom"/>
</dbReference>
<dbReference type="CDD" id="cd09641">
    <property type="entry name" value="Cas3''_I"/>
    <property type="match status" value="1"/>
</dbReference>
<keyword evidence="9" id="KW-0051">Antiviral defense</keyword>
<protein>
    <submittedName>
        <fullName evidence="11">CRISPR-associated helicase Cas3/CRISPR-associated endonuclease Cas3-HD</fullName>
    </submittedName>
</protein>
<dbReference type="Gene3D" id="1.10.3210.30">
    <property type="match status" value="1"/>
</dbReference>
<dbReference type="InterPro" id="IPR038257">
    <property type="entry name" value="CRISPR-assoc_Cas3_HD_sf"/>
</dbReference>